<feature type="region of interest" description="Disordered" evidence="1">
    <location>
        <begin position="63"/>
        <end position="117"/>
    </location>
</feature>
<evidence type="ECO:0000313" key="2">
    <source>
        <dbReference type="Proteomes" id="UP000095282"/>
    </source>
</evidence>
<name>A0A1I7TEF5_9PELO</name>
<reference evidence="3" key="1">
    <citation type="submission" date="2016-11" db="UniProtKB">
        <authorList>
            <consortium name="WormBaseParasite"/>
        </authorList>
    </citation>
    <scope>IDENTIFICATION</scope>
</reference>
<feature type="compositionally biased region" description="Basic and acidic residues" evidence="1">
    <location>
        <begin position="101"/>
        <end position="114"/>
    </location>
</feature>
<dbReference type="STRING" id="1561998.A0A1I7TEF5"/>
<organism evidence="2 3">
    <name type="scientific">Caenorhabditis tropicalis</name>
    <dbReference type="NCBI Taxonomy" id="1561998"/>
    <lineage>
        <taxon>Eukaryota</taxon>
        <taxon>Metazoa</taxon>
        <taxon>Ecdysozoa</taxon>
        <taxon>Nematoda</taxon>
        <taxon>Chromadorea</taxon>
        <taxon>Rhabditida</taxon>
        <taxon>Rhabditina</taxon>
        <taxon>Rhabditomorpha</taxon>
        <taxon>Rhabditoidea</taxon>
        <taxon>Rhabditidae</taxon>
        <taxon>Peloderinae</taxon>
        <taxon>Caenorhabditis</taxon>
    </lineage>
</organism>
<feature type="compositionally biased region" description="Basic residues" evidence="1">
    <location>
        <begin position="83"/>
        <end position="92"/>
    </location>
</feature>
<dbReference type="AlphaFoldDB" id="A0A1I7TEF5"/>
<keyword evidence="2" id="KW-1185">Reference proteome</keyword>
<protein>
    <submittedName>
        <fullName evidence="3">Ribosome biogenesis protein NOP53</fullName>
    </submittedName>
</protein>
<sequence length="236" mass="26159">MATFKSPIMKPAKPVKPKKEEEEEEGYPLKRKVGRPSKNDIRIRLKMQKEVEEKQAAANAARAAQMASDVAPPVTSGELVPQQRRKYTKRKKDGLGNTIGNKRDFSPFDDEVKNRPVSPISDRTAAYRPSAMEKRARWWTGEKRRVDASPERDFGTTPADSAAAFRMMAHAVRSAAVTRADELGTVNGSLDLLMDTLLGSMGPLLANLSRLPAFQGDTELAQQLWNASAVHIPTFQ</sequence>
<proteinExistence type="predicted"/>
<feature type="region of interest" description="Disordered" evidence="1">
    <location>
        <begin position="1"/>
        <end position="39"/>
    </location>
</feature>
<evidence type="ECO:0000313" key="3">
    <source>
        <dbReference type="WBParaSite" id="Csp11.Scaffold591.g5133.t1"/>
    </source>
</evidence>
<accession>A0A1I7TEF5</accession>
<dbReference type="Proteomes" id="UP000095282">
    <property type="component" value="Unplaced"/>
</dbReference>
<evidence type="ECO:0000256" key="1">
    <source>
        <dbReference type="SAM" id="MobiDB-lite"/>
    </source>
</evidence>
<dbReference type="eggNOG" id="KOG1904">
    <property type="taxonomic scope" value="Eukaryota"/>
</dbReference>
<dbReference type="WBParaSite" id="Csp11.Scaffold591.g5133.t1">
    <property type="protein sequence ID" value="Csp11.Scaffold591.g5133.t1"/>
    <property type="gene ID" value="Csp11.Scaffold591.g5133"/>
</dbReference>